<evidence type="ECO:0000256" key="1">
    <source>
        <dbReference type="SAM" id="MobiDB-lite"/>
    </source>
</evidence>
<dbReference type="Pfam" id="PF03108">
    <property type="entry name" value="DBD_Tnp_Mut"/>
    <property type="match status" value="1"/>
</dbReference>
<evidence type="ECO:0000313" key="3">
    <source>
        <dbReference type="EMBL" id="KAL0406363.1"/>
    </source>
</evidence>
<dbReference type="AlphaFoldDB" id="A0AAW2TN47"/>
<name>A0AAW2TN47_9LAMI</name>
<feature type="region of interest" description="Disordered" evidence="1">
    <location>
        <begin position="390"/>
        <end position="431"/>
    </location>
</feature>
<dbReference type="PANTHER" id="PTHR31973:SF187">
    <property type="entry name" value="MUTATOR TRANSPOSASE MUDRA PROTEIN"/>
    <property type="match status" value="1"/>
</dbReference>
<evidence type="ECO:0000259" key="2">
    <source>
        <dbReference type="Pfam" id="PF03108"/>
    </source>
</evidence>
<organism evidence="3">
    <name type="scientific">Sesamum latifolium</name>
    <dbReference type="NCBI Taxonomy" id="2727402"/>
    <lineage>
        <taxon>Eukaryota</taxon>
        <taxon>Viridiplantae</taxon>
        <taxon>Streptophyta</taxon>
        <taxon>Embryophyta</taxon>
        <taxon>Tracheophyta</taxon>
        <taxon>Spermatophyta</taxon>
        <taxon>Magnoliopsida</taxon>
        <taxon>eudicotyledons</taxon>
        <taxon>Gunneridae</taxon>
        <taxon>Pentapetalae</taxon>
        <taxon>asterids</taxon>
        <taxon>lamiids</taxon>
        <taxon>Lamiales</taxon>
        <taxon>Pedaliaceae</taxon>
        <taxon>Sesamum</taxon>
    </lineage>
</organism>
<feature type="compositionally biased region" description="Basic residues" evidence="1">
    <location>
        <begin position="395"/>
        <end position="404"/>
    </location>
</feature>
<dbReference type="PANTHER" id="PTHR31973">
    <property type="entry name" value="POLYPROTEIN, PUTATIVE-RELATED"/>
    <property type="match status" value="1"/>
</dbReference>
<sequence>MAIRDISIYVEQLGEIDTGEGSVGLPDEGVVRWVDDIVTHNPPTESDEVEDGSSGSSKGRKMFWIFDPTFLLGMLFSTKSELKKAIQSHAIKTKRHIICTKSDPNMYYAKCGDKKCAWSLHARKMKDECTFQIRNYNPKHTCSKTFNFKNVKSSWLCDKYLDKFKSDPKRTVKGFRMDAVNEIRCHISRDQAYRAKRRALKNLEGSPEYQYSRLWDYVDEIRRTNPESTVILGTEDVGGENRFSRFYVYFGALKIGFGEGCRKIIGVDGCHLKRPNGGILLTAVGVDPNNNLYPISYAVVNREARETWEWFLILLNEDLGISNQVEKWDLTGIPCKHANSAICNQKDDPEDYVADCYSVQTYKRVYASAIMPIGGDNMWTESCFIPPLPPNFGRRSGRPSRARRRDPDEPMMKIKKGKRSYMEAEKATDHS</sequence>
<dbReference type="EMBL" id="JACGWN010000014">
    <property type="protein sequence ID" value="KAL0406363.1"/>
    <property type="molecule type" value="Genomic_DNA"/>
</dbReference>
<comment type="caution">
    <text evidence="3">The sequence shown here is derived from an EMBL/GenBank/DDBJ whole genome shotgun (WGS) entry which is preliminary data.</text>
</comment>
<reference evidence="3" key="1">
    <citation type="submission" date="2020-06" db="EMBL/GenBank/DDBJ databases">
        <authorList>
            <person name="Li T."/>
            <person name="Hu X."/>
            <person name="Zhang T."/>
            <person name="Song X."/>
            <person name="Zhang H."/>
            <person name="Dai N."/>
            <person name="Sheng W."/>
            <person name="Hou X."/>
            <person name="Wei L."/>
        </authorList>
    </citation>
    <scope>NUCLEOTIDE SEQUENCE</scope>
    <source>
        <strain evidence="3">KEN1</strain>
        <tissue evidence="3">Leaf</tissue>
    </source>
</reference>
<accession>A0AAW2TN47</accession>
<reference evidence="3" key="2">
    <citation type="journal article" date="2024" name="Plant">
        <title>Genomic evolution and insights into agronomic trait innovations of Sesamum species.</title>
        <authorList>
            <person name="Miao H."/>
            <person name="Wang L."/>
            <person name="Qu L."/>
            <person name="Liu H."/>
            <person name="Sun Y."/>
            <person name="Le M."/>
            <person name="Wang Q."/>
            <person name="Wei S."/>
            <person name="Zheng Y."/>
            <person name="Lin W."/>
            <person name="Duan Y."/>
            <person name="Cao H."/>
            <person name="Xiong S."/>
            <person name="Wang X."/>
            <person name="Wei L."/>
            <person name="Li C."/>
            <person name="Ma Q."/>
            <person name="Ju M."/>
            <person name="Zhao R."/>
            <person name="Li G."/>
            <person name="Mu C."/>
            <person name="Tian Q."/>
            <person name="Mei H."/>
            <person name="Zhang T."/>
            <person name="Gao T."/>
            <person name="Zhang H."/>
        </authorList>
    </citation>
    <scope>NUCLEOTIDE SEQUENCE</scope>
    <source>
        <strain evidence="3">KEN1</strain>
    </source>
</reference>
<feature type="compositionally biased region" description="Basic and acidic residues" evidence="1">
    <location>
        <begin position="420"/>
        <end position="431"/>
    </location>
</feature>
<gene>
    <name evidence="3" type="ORF">Slati_3950200</name>
</gene>
<dbReference type="InterPro" id="IPR004332">
    <property type="entry name" value="Transposase_MuDR"/>
</dbReference>
<proteinExistence type="predicted"/>
<protein>
    <recommendedName>
        <fullName evidence="2">Transposase MuDR plant domain-containing protein</fullName>
    </recommendedName>
</protein>
<feature type="domain" description="Transposase MuDR plant" evidence="2">
    <location>
        <begin position="71"/>
        <end position="133"/>
    </location>
</feature>